<evidence type="ECO:0000256" key="1">
    <source>
        <dbReference type="SAM" id="Coils"/>
    </source>
</evidence>
<evidence type="ECO:0000256" key="2">
    <source>
        <dbReference type="SAM" id="MobiDB-lite"/>
    </source>
</evidence>
<reference evidence="4" key="1">
    <citation type="journal article" date="2020" name="Stud. Mycol.">
        <title>101 Dothideomycetes genomes: a test case for predicting lifestyles and emergence of pathogens.</title>
        <authorList>
            <person name="Haridas S."/>
            <person name="Albert R."/>
            <person name="Binder M."/>
            <person name="Bloem J."/>
            <person name="Labutti K."/>
            <person name="Salamov A."/>
            <person name="Andreopoulos B."/>
            <person name="Baker S."/>
            <person name="Barry K."/>
            <person name="Bills G."/>
            <person name="Bluhm B."/>
            <person name="Cannon C."/>
            <person name="Castanera R."/>
            <person name="Culley D."/>
            <person name="Daum C."/>
            <person name="Ezra D."/>
            <person name="Gonzalez J."/>
            <person name="Henrissat B."/>
            <person name="Kuo A."/>
            <person name="Liang C."/>
            <person name="Lipzen A."/>
            <person name="Lutzoni F."/>
            <person name="Magnuson J."/>
            <person name="Mondo S."/>
            <person name="Nolan M."/>
            <person name="Ohm R."/>
            <person name="Pangilinan J."/>
            <person name="Park H.-J."/>
            <person name="Ramirez L."/>
            <person name="Alfaro M."/>
            <person name="Sun H."/>
            <person name="Tritt A."/>
            <person name="Yoshinaga Y."/>
            <person name="Zwiers L.-H."/>
            <person name="Turgeon B."/>
            <person name="Goodwin S."/>
            <person name="Spatafora J."/>
            <person name="Crous P."/>
            <person name="Grigoriev I."/>
        </authorList>
    </citation>
    <scope>NUCLEOTIDE SEQUENCE</scope>
    <source>
        <strain evidence="4">Tuck. ex Michener</strain>
    </source>
</reference>
<dbReference type="AlphaFoldDB" id="A0A6A6H0L8"/>
<feature type="region of interest" description="Disordered" evidence="2">
    <location>
        <begin position="1"/>
        <end position="128"/>
    </location>
</feature>
<feature type="transmembrane region" description="Helical" evidence="3">
    <location>
        <begin position="1026"/>
        <end position="1047"/>
    </location>
</feature>
<feature type="coiled-coil region" evidence="1">
    <location>
        <begin position="161"/>
        <end position="192"/>
    </location>
</feature>
<keyword evidence="3" id="KW-0472">Membrane</keyword>
<feature type="coiled-coil region" evidence="1">
    <location>
        <begin position="292"/>
        <end position="326"/>
    </location>
</feature>
<dbReference type="Proteomes" id="UP000800092">
    <property type="component" value="Unassembled WGS sequence"/>
</dbReference>
<sequence length="1054" mass="120609">MSSPAPECPDQRQKFSPSATNSQRQSTPKSTEDTGRTGVTHFDPLYDSSVRDPDRSQQFHSPDHFHGFSSKTGNSSTSASEPIFEESKAGSESDTSDELLDSSPGLPHQEHYRKREGKGRQHEEQLQVEKELQAQKDFQLQEDFLVQKKFQLMKDFHTMNELQVKKELQQVEEQLRELMVQYGKLLEKEEQKRERRGPQQQKMTLRWKDKERRLRILLKNYCKLQAQLRRLDAHHQMLGQQLWELDGQLPKPRKLRKEERDYELEERHRRFQKLGGWLKGLVEEHFELGRQLPELKEWARELEEKARELEEKIQELEREEMAQELMEQYWKRERRQSGNLTEPSPEGTNTSASMPPSPQQEGKLRAAHSSHPEVHQSAEEQTKNSNSKHRVAPSASFSKRPTKPDVPQSYTLSQSSTKRINERAKLYLERDGNFEGVSESILGPQATTDTLRGPRRLMIEQESAQVPDDDDEGDIDTALAKPERKYEEGSAELQKALDVAQSSKGSLDPTVLADLERDIESIRNRIMEQMEPYFLPGDGLSLFDKYGVRPERDRIDLAIFRAAIARYDRSATASLRTPARFAEVLTDAKNSEAHGVLSESIANSLISREDTESARAGTAVPGDPQDISESSELDRSPNTDFNTVSARSKAESILVRPLGISKYRQRPTKEFRYALSDIVFAVVLAMRWRDRASHQLFALRKSRRIDQDITQLRQSQEKNESTVSESTFGDPPKTAEPQLGRLLQLKWICACGQKFEEVMEEFIPGTVQELASELGTPESSVISLSPLSTSQSSSSETPPTSIESSSRLRSSYRGSEDLAIDIDDSRDIASNSLSTRVQKYILLCLSSKGMERLEHADMSSAKTDRCMYTGFHRCYFSPVRRLMRLLTLRKLDRIEFTRFQLYNKENVAVEAGDVGALPPERARDYEYERKRPYRPLIPLTALKHWTENPSHVRSRPLHINRVPMKISGQLRWSEDDGGELEGWGLRFKETISWTAVWISELFIASIATAFAIIWCSRRNGDLQDGFTVAGVLLAYGTIFLGLVQGFAQYLERNP</sequence>
<evidence type="ECO:0000313" key="5">
    <source>
        <dbReference type="Proteomes" id="UP000800092"/>
    </source>
</evidence>
<feature type="region of interest" description="Disordered" evidence="2">
    <location>
        <begin position="334"/>
        <end position="417"/>
    </location>
</feature>
<organism evidence="4 5">
    <name type="scientific">Viridothelium virens</name>
    <name type="common">Speckled blister lichen</name>
    <name type="synonym">Trypethelium virens</name>
    <dbReference type="NCBI Taxonomy" id="1048519"/>
    <lineage>
        <taxon>Eukaryota</taxon>
        <taxon>Fungi</taxon>
        <taxon>Dikarya</taxon>
        <taxon>Ascomycota</taxon>
        <taxon>Pezizomycotina</taxon>
        <taxon>Dothideomycetes</taxon>
        <taxon>Dothideomycetes incertae sedis</taxon>
        <taxon>Trypetheliales</taxon>
        <taxon>Trypetheliaceae</taxon>
        <taxon>Viridothelium</taxon>
    </lineage>
</organism>
<keyword evidence="5" id="KW-1185">Reference proteome</keyword>
<feature type="compositionally biased region" description="Polar residues" evidence="2">
    <location>
        <begin position="337"/>
        <end position="354"/>
    </location>
</feature>
<dbReference type="OrthoDB" id="9988102at2759"/>
<feature type="compositionally biased region" description="Basic and acidic residues" evidence="2">
    <location>
        <begin position="370"/>
        <end position="382"/>
    </location>
</feature>
<keyword evidence="3" id="KW-0812">Transmembrane</keyword>
<feature type="compositionally biased region" description="Polar residues" evidence="2">
    <location>
        <begin position="408"/>
        <end position="417"/>
    </location>
</feature>
<feature type="region of interest" description="Disordered" evidence="2">
    <location>
        <begin position="781"/>
        <end position="809"/>
    </location>
</feature>
<proteinExistence type="predicted"/>
<feature type="compositionally biased region" description="Polar residues" evidence="2">
    <location>
        <begin position="14"/>
        <end position="29"/>
    </location>
</feature>
<dbReference type="EMBL" id="ML991827">
    <property type="protein sequence ID" value="KAF2231378.1"/>
    <property type="molecule type" value="Genomic_DNA"/>
</dbReference>
<evidence type="ECO:0000313" key="4">
    <source>
        <dbReference type="EMBL" id="KAF2231378.1"/>
    </source>
</evidence>
<keyword evidence="3" id="KW-1133">Transmembrane helix</keyword>
<feature type="region of interest" description="Disordered" evidence="2">
    <location>
        <begin position="608"/>
        <end position="646"/>
    </location>
</feature>
<feature type="transmembrane region" description="Helical" evidence="3">
    <location>
        <begin position="995"/>
        <end position="1014"/>
    </location>
</feature>
<name>A0A6A6H0L8_VIRVR</name>
<protein>
    <submittedName>
        <fullName evidence="4">Uncharacterized protein</fullName>
    </submittedName>
</protein>
<keyword evidence="1" id="KW-0175">Coiled coil</keyword>
<feature type="compositionally biased region" description="Low complexity" evidence="2">
    <location>
        <begin position="69"/>
        <end position="80"/>
    </location>
</feature>
<evidence type="ECO:0000256" key="3">
    <source>
        <dbReference type="SAM" id="Phobius"/>
    </source>
</evidence>
<gene>
    <name evidence="4" type="ORF">EV356DRAFT_535504</name>
</gene>
<feature type="region of interest" description="Disordered" evidence="2">
    <location>
        <begin position="710"/>
        <end position="736"/>
    </location>
</feature>
<accession>A0A6A6H0L8</accession>
<feature type="compositionally biased region" description="Basic and acidic residues" evidence="2">
    <location>
        <begin position="118"/>
        <end position="128"/>
    </location>
</feature>
<feature type="compositionally biased region" description="Basic and acidic residues" evidence="2">
    <location>
        <begin position="49"/>
        <end position="66"/>
    </location>
</feature>